<dbReference type="PANTHER" id="PTHR38593">
    <property type="entry name" value="BLR2558 PROTEIN"/>
    <property type="match status" value="1"/>
</dbReference>
<organism evidence="4 5">
    <name type="scientific">Streptomyces luteireticuli</name>
    <dbReference type="NCBI Taxonomy" id="173858"/>
    <lineage>
        <taxon>Bacteria</taxon>
        <taxon>Bacillati</taxon>
        <taxon>Actinomycetota</taxon>
        <taxon>Actinomycetes</taxon>
        <taxon>Kitasatosporales</taxon>
        <taxon>Streptomycetaceae</taxon>
        <taxon>Streptomyces</taxon>
    </lineage>
</organism>
<feature type="compositionally biased region" description="Basic and acidic residues" evidence="1">
    <location>
        <begin position="172"/>
        <end position="181"/>
    </location>
</feature>
<dbReference type="EMBL" id="BAAABX010000023">
    <property type="protein sequence ID" value="GAA0401354.1"/>
    <property type="molecule type" value="Genomic_DNA"/>
</dbReference>
<feature type="region of interest" description="Disordered" evidence="1">
    <location>
        <begin position="172"/>
        <end position="206"/>
    </location>
</feature>
<keyword evidence="5" id="KW-1185">Reference proteome</keyword>
<name>A0ABP3IGH9_9ACTN</name>
<feature type="domain" description="DUF4142" evidence="3">
    <location>
        <begin position="30"/>
        <end position="163"/>
    </location>
</feature>
<evidence type="ECO:0000259" key="3">
    <source>
        <dbReference type="Pfam" id="PF13628"/>
    </source>
</evidence>
<sequence length="206" mass="22588">MRMRHRVTTALAVLSLVSASAGTALATDSRDDSFLETVHQGNMAEIAAGGDAQKNAVSPCVRETGRVLVRDHTELDKGVRELGGKLDVALPRKVSDEQDKTLKELRKKAHTPAYDNLWLRNQDTAHVLTLDLLKDEAVNGREADVRDTARKAQPVVAKHLDLIRDCMMRSADRPAAPDRHSSPGHHSSTAHHSVPARTQALPVRRP</sequence>
<comment type="caution">
    <text evidence="4">The sequence shown here is derived from an EMBL/GenBank/DDBJ whole genome shotgun (WGS) entry which is preliminary data.</text>
</comment>
<accession>A0ABP3IGH9</accession>
<dbReference type="PANTHER" id="PTHR38593:SF1">
    <property type="entry name" value="BLR2558 PROTEIN"/>
    <property type="match status" value="1"/>
</dbReference>
<feature type="chain" id="PRO_5045981314" description="DUF4142 domain-containing protein" evidence="2">
    <location>
        <begin position="27"/>
        <end position="206"/>
    </location>
</feature>
<feature type="signal peptide" evidence="2">
    <location>
        <begin position="1"/>
        <end position="26"/>
    </location>
</feature>
<evidence type="ECO:0000256" key="2">
    <source>
        <dbReference type="SAM" id="SignalP"/>
    </source>
</evidence>
<reference evidence="5" key="1">
    <citation type="journal article" date="2019" name="Int. J. Syst. Evol. Microbiol.">
        <title>The Global Catalogue of Microorganisms (GCM) 10K type strain sequencing project: providing services to taxonomists for standard genome sequencing and annotation.</title>
        <authorList>
            <consortium name="The Broad Institute Genomics Platform"/>
            <consortium name="The Broad Institute Genome Sequencing Center for Infectious Disease"/>
            <person name="Wu L."/>
            <person name="Ma J."/>
        </authorList>
    </citation>
    <scope>NUCLEOTIDE SEQUENCE [LARGE SCALE GENOMIC DNA]</scope>
    <source>
        <strain evidence="5">JCM 4788</strain>
    </source>
</reference>
<evidence type="ECO:0000313" key="5">
    <source>
        <dbReference type="Proteomes" id="UP001500879"/>
    </source>
</evidence>
<dbReference type="Pfam" id="PF13628">
    <property type="entry name" value="DUF4142"/>
    <property type="match status" value="1"/>
</dbReference>
<dbReference type="RefSeq" id="WP_344022811.1">
    <property type="nucleotide sequence ID" value="NZ_BAAABX010000023.1"/>
</dbReference>
<evidence type="ECO:0000313" key="4">
    <source>
        <dbReference type="EMBL" id="GAA0401354.1"/>
    </source>
</evidence>
<keyword evidence="2" id="KW-0732">Signal</keyword>
<protein>
    <recommendedName>
        <fullName evidence="3">DUF4142 domain-containing protein</fullName>
    </recommendedName>
</protein>
<evidence type="ECO:0000256" key="1">
    <source>
        <dbReference type="SAM" id="MobiDB-lite"/>
    </source>
</evidence>
<proteinExistence type="predicted"/>
<dbReference type="InterPro" id="IPR025419">
    <property type="entry name" value="DUF4142"/>
</dbReference>
<gene>
    <name evidence="4" type="ORF">GCM10010357_23040</name>
</gene>
<dbReference type="Proteomes" id="UP001500879">
    <property type="component" value="Unassembled WGS sequence"/>
</dbReference>